<feature type="region of interest" description="Disordered" evidence="1">
    <location>
        <begin position="11"/>
        <end position="57"/>
    </location>
</feature>
<dbReference type="Proteomes" id="UP000706151">
    <property type="component" value="Unassembled WGS sequence"/>
</dbReference>
<dbReference type="GO" id="GO:0000271">
    <property type="term" value="P:polysaccharide biosynthetic process"/>
    <property type="evidence" value="ECO:0007669"/>
    <property type="project" value="InterPro"/>
</dbReference>
<organism evidence="2 3">
    <name type="scientific">Candidatus Accumulibacter affinis</name>
    <dbReference type="NCBI Taxonomy" id="2954384"/>
    <lineage>
        <taxon>Bacteria</taxon>
        <taxon>Pseudomonadati</taxon>
        <taxon>Pseudomonadota</taxon>
        <taxon>Betaproteobacteria</taxon>
        <taxon>Candidatus Accumulibacter</taxon>
    </lineage>
</organism>
<evidence type="ECO:0000313" key="2">
    <source>
        <dbReference type="EMBL" id="MBK7954253.1"/>
    </source>
</evidence>
<gene>
    <name evidence="2" type="ORF">IPK02_09980</name>
</gene>
<dbReference type="AlphaFoldDB" id="A0A935W4T8"/>
<accession>A0A935W4T8</accession>
<dbReference type="CDD" id="cd16441">
    <property type="entry name" value="beta_Kdo_transferase_KpsS"/>
    <property type="match status" value="1"/>
</dbReference>
<evidence type="ECO:0000313" key="3">
    <source>
        <dbReference type="Proteomes" id="UP000706151"/>
    </source>
</evidence>
<comment type="caution">
    <text evidence="2">The sequence shown here is derived from an EMBL/GenBank/DDBJ whole genome shotgun (WGS) entry which is preliminary data.</text>
</comment>
<evidence type="ECO:0000256" key="1">
    <source>
        <dbReference type="SAM" id="MobiDB-lite"/>
    </source>
</evidence>
<name>A0A935W4T8_9PROT</name>
<proteinExistence type="predicted"/>
<dbReference type="EMBL" id="JADJOT010000008">
    <property type="protein sequence ID" value="MBK7954253.1"/>
    <property type="molecule type" value="Genomic_DNA"/>
</dbReference>
<sequence length="479" mass="53902">MQRPRLLAYRRLHVPPRPEGGKSPPSGYNQASPVFDTAGGTSFPDRPGHLSRPRQGGGELACVSKVKGDLRSLRRSFLFLQGVCSPFFARLADRLTADGHRVHKINFNAGDLVYWGARPASNFRGQLAQLRDFLDARYRRHGITDQVLFGDRRPLHRPAVNHASSLGIRNHVFEEGYLRPHWVTLEREGVNGHSLLPRDPDWFRRVGEQLPNYGNGQPFGSPFRIRAAHDVAYHLAGIANPILFPRYQTHAPVNAAIEYAAYLRRFTMLRFRQSSDDALIDRLVSAGQPFYLLPLQLGSDAQIRDHSRFDDMRDVMEFVMDSFARNAPGEARLVIKNHPLDPGLVRHQRTIAGLAKRFALSGRIDYLESGNLDKLLPPVRGVVTVNSTLGCLSVGMGCPTVTLSDPIYNLPGLTFQGPLDEFWQSEVRPDAELFRCFRNTLIHTTQVNGGFYCRTGIRMAVDNCLRLLEPERSPLDELL</sequence>
<dbReference type="Pfam" id="PF05159">
    <property type="entry name" value="Capsule_synth"/>
    <property type="match status" value="1"/>
</dbReference>
<dbReference type="GO" id="GO:0015774">
    <property type="term" value="P:polysaccharide transport"/>
    <property type="evidence" value="ECO:0007669"/>
    <property type="project" value="InterPro"/>
</dbReference>
<protein>
    <submittedName>
        <fullName evidence="2">Capsular biosynthesis protein</fullName>
    </submittedName>
</protein>
<reference evidence="2 3" key="1">
    <citation type="submission" date="2020-10" db="EMBL/GenBank/DDBJ databases">
        <title>Connecting structure to function with the recovery of over 1000 high-quality activated sludge metagenome-assembled genomes encoding full-length rRNA genes using long-read sequencing.</title>
        <authorList>
            <person name="Singleton C.M."/>
            <person name="Petriglieri F."/>
            <person name="Kristensen J.M."/>
            <person name="Kirkegaard R.H."/>
            <person name="Michaelsen T.Y."/>
            <person name="Andersen M.H."/>
            <person name="Karst S.M."/>
            <person name="Dueholm M.S."/>
            <person name="Nielsen P.H."/>
            <person name="Albertsen M."/>
        </authorList>
    </citation>
    <scope>NUCLEOTIDE SEQUENCE [LARGE SCALE GENOMIC DNA]</scope>
    <source>
        <strain evidence="2">Fred_18-Q3-R57-64_BAT3C.720</strain>
    </source>
</reference>
<dbReference type="InterPro" id="IPR007833">
    <property type="entry name" value="Capsule_polysaccharide_synth"/>
</dbReference>